<gene>
    <name evidence="4" type="ORF">SAMN04487990_10578</name>
</gene>
<dbReference type="InterPro" id="IPR027385">
    <property type="entry name" value="Beta-barrel_OMP"/>
</dbReference>
<accession>A0A1H3XLQ0</accession>
<protein>
    <submittedName>
        <fullName evidence="4">Outer membrane protein</fullName>
    </submittedName>
</protein>
<dbReference type="RefSeq" id="WP_092133039.1">
    <property type="nucleotide sequence ID" value="NZ_FNQK01000005.1"/>
</dbReference>
<name>A0A1H3XLQ0_BIZPA</name>
<dbReference type="STRING" id="283786.SAMN04487990_10578"/>
<evidence type="ECO:0000259" key="3">
    <source>
        <dbReference type="Pfam" id="PF13505"/>
    </source>
</evidence>
<evidence type="ECO:0000256" key="1">
    <source>
        <dbReference type="ARBA" id="ARBA00022729"/>
    </source>
</evidence>
<dbReference type="Pfam" id="PF13505">
    <property type="entry name" value="OMP_b-brl"/>
    <property type="match status" value="1"/>
</dbReference>
<evidence type="ECO:0000313" key="4">
    <source>
        <dbReference type="EMBL" id="SEA00279.1"/>
    </source>
</evidence>
<dbReference type="InterPro" id="IPR011250">
    <property type="entry name" value="OMP/PagP_B-barrel"/>
</dbReference>
<organism evidence="4 5">
    <name type="scientific">Bizionia paragorgiae</name>
    <dbReference type="NCBI Taxonomy" id="283786"/>
    <lineage>
        <taxon>Bacteria</taxon>
        <taxon>Pseudomonadati</taxon>
        <taxon>Bacteroidota</taxon>
        <taxon>Flavobacteriia</taxon>
        <taxon>Flavobacteriales</taxon>
        <taxon>Flavobacteriaceae</taxon>
        <taxon>Bizionia</taxon>
    </lineage>
</organism>
<evidence type="ECO:0000256" key="2">
    <source>
        <dbReference type="SAM" id="SignalP"/>
    </source>
</evidence>
<keyword evidence="1 2" id="KW-0732">Signal</keyword>
<dbReference type="SUPFAM" id="SSF56925">
    <property type="entry name" value="OMPA-like"/>
    <property type="match status" value="1"/>
</dbReference>
<feature type="chain" id="PRO_5011496380" evidence="2">
    <location>
        <begin position="20"/>
        <end position="216"/>
    </location>
</feature>
<reference evidence="4 5" key="1">
    <citation type="submission" date="2016-10" db="EMBL/GenBank/DDBJ databases">
        <authorList>
            <person name="de Groot N.N."/>
        </authorList>
    </citation>
    <scope>NUCLEOTIDE SEQUENCE [LARGE SCALE GENOMIC DNA]</scope>
    <source>
        <strain evidence="4 5">DSM 23842</strain>
    </source>
</reference>
<dbReference type="Proteomes" id="UP000198846">
    <property type="component" value="Unassembled WGS sequence"/>
</dbReference>
<keyword evidence="5" id="KW-1185">Reference proteome</keyword>
<dbReference type="Gene3D" id="2.40.160.20">
    <property type="match status" value="1"/>
</dbReference>
<dbReference type="OrthoDB" id="945117at2"/>
<feature type="signal peptide" evidence="2">
    <location>
        <begin position="1"/>
        <end position="19"/>
    </location>
</feature>
<feature type="domain" description="Outer membrane protein beta-barrel" evidence="3">
    <location>
        <begin position="9"/>
        <end position="170"/>
    </location>
</feature>
<dbReference type="AlphaFoldDB" id="A0A1H3XLQ0"/>
<proteinExistence type="predicted"/>
<dbReference type="EMBL" id="FNQK01000005">
    <property type="protein sequence ID" value="SEA00279.1"/>
    <property type="molecule type" value="Genomic_DNA"/>
</dbReference>
<evidence type="ECO:0000313" key="5">
    <source>
        <dbReference type="Proteomes" id="UP000198846"/>
    </source>
</evidence>
<sequence length="216" mass="24046">MKKLLFSLLLSSSFFLANAQSTTPNDDAFGFLPEEVFIEGNLSFSSHNDHNIDIKTTDFSVNPKAGYFITDALAVGLQGNYTLSKYTEQDIKADVESNTYAGGIFARYYFLEIGKRFFSYTEIGGTYGLTETSITDREGITDNLDGINTINSGLSLGLNYFVNQNIIISFTLSDLVTYNYKMSKADESKPIETITADLNIINNFFQTAKFGVMFLL</sequence>